<feature type="transmembrane region" description="Helical" evidence="1">
    <location>
        <begin position="412"/>
        <end position="431"/>
    </location>
</feature>
<gene>
    <name evidence="2" type="ORF">BFG52_10330</name>
</gene>
<dbReference type="KEGG" id="ala:BFG52_10330"/>
<reference evidence="2 3" key="1">
    <citation type="submission" date="2016-08" db="EMBL/GenBank/DDBJ databases">
        <authorList>
            <person name="Seilhamer J.J."/>
        </authorList>
    </citation>
    <scope>NUCLEOTIDE SEQUENCE [LARGE SCALE GENOMIC DNA]</scope>
    <source>
        <strain evidence="2 3">BRTC-1</strain>
    </source>
</reference>
<keyword evidence="1" id="KW-0812">Transmembrane</keyword>
<dbReference type="STRING" id="1789224.BFG52_10330"/>
<keyword evidence="3" id="KW-1185">Reference proteome</keyword>
<dbReference type="EMBL" id="CP016895">
    <property type="protein sequence ID" value="AOA58710.1"/>
    <property type="molecule type" value="Genomic_DNA"/>
</dbReference>
<feature type="transmembrane region" description="Helical" evidence="1">
    <location>
        <begin position="162"/>
        <end position="183"/>
    </location>
</feature>
<feature type="transmembrane region" description="Helical" evidence="1">
    <location>
        <begin position="546"/>
        <end position="565"/>
    </location>
</feature>
<feature type="transmembrane region" description="Helical" evidence="1">
    <location>
        <begin position="520"/>
        <end position="540"/>
    </location>
</feature>
<sequence length="753" mass="83226">MRINSIAQALWRSLLHGVVAVINGLAQRLDLTTARSAYIFRSILAGWLALSIAYALQLEMPYSAASTVLLVINPVQGAVVAKGKWRVIGTLLGMLVAFLLMIFFAQLPLLFICAFALWLAVCVAAMSVLRHFYATGAVVAGYTIGLALYGAMGHPQHSFEHILGRTSTVVIGVLCLSVVTMLLSRRQLLPKVQQMYRAQMQAVAQQLAAFYQHHANPSASFAATLGHSAVKQGHSAVVHADETIAAMPYHADPAQLRDIYGIDDVLAVAVAESKTLATRQAVIQSSLAHLHWVQLQTHMALPYTHPQLSAYFLELAAAWQACAADCTVTKPDTHAIQQQLEQAEKHFVQQVTTAASGVVDAHAHGRLIDLVTVLHRHFVHYRAALDGLQVLQQGARPGKVPRILFHRDYVGALRNGARAALCLFLAGILWLYSGWQYGDMMLLVVAPYCALLATVPQSSAVAGAWSFVKGTVYAIPAAWVCSFMILPHLSGLPLLLFVLAIFWLPGIYATSQAATGLTGLAYLVAFNTLAAVTNPMQYLYHEFLNFSLAWLLATLLVWLCFKLFLARDIGRDSARLLLQITQYSTAQWSLHKTAQSQRWQWLQQHRLHQLISFNQSNPQHLNRFYRQAMCCIELGDCLLQLRALYHSKNVSAQIKAQLAALLAQQPQYRPDSQEFISSLSCCYNELLEIVNAHLHTEQWEKPAQTTLTATALTRDASVWANNFHAEPSKLLLCTGLLHRILVLSKAYPHIFAD</sequence>
<keyword evidence="1" id="KW-1133">Transmembrane helix</keyword>
<dbReference type="GO" id="GO:0022857">
    <property type="term" value="F:transmembrane transporter activity"/>
    <property type="evidence" value="ECO:0007669"/>
    <property type="project" value="InterPro"/>
</dbReference>
<organism evidence="2 3">
    <name type="scientific">Acinetobacter larvae</name>
    <dbReference type="NCBI Taxonomy" id="1789224"/>
    <lineage>
        <taxon>Bacteria</taxon>
        <taxon>Pseudomonadati</taxon>
        <taxon>Pseudomonadota</taxon>
        <taxon>Gammaproteobacteria</taxon>
        <taxon>Moraxellales</taxon>
        <taxon>Moraxellaceae</taxon>
        <taxon>Acinetobacter</taxon>
    </lineage>
</organism>
<accession>A0A1B2M0J8</accession>
<feature type="transmembrane region" description="Helical" evidence="1">
    <location>
        <begin position="38"/>
        <end position="56"/>
    </location>
</feature>
<dbReference type="AlphaFoldDB" id="A0A1B2M0J8"/>
<feature type="transmembrane region" description="Helical" evidence="1">
    <location>
        <begin position="109"/>
        <end position="125"/>
    </location>
</feature>
<dbReference type="GO" id="GO:0005886">
    <property type="term" value="C:plasma membrane"/>
    <property type="evidence" value="ECO:0007669"/>
    <property type="project" value="InterPro"/>
</dbReference>
<dbReference type="Pfam" id="PF04632">
    <property type="entry name" value="FUSC"/>
    <property type="match status" value="1"/>
</dbReference>
<evidence type="ECO:0008006" key="4">
    <source>
        <dbReference type="Google" id="ProtNLM"/>
    </source>
</evidence>
<dbReference type="Proteomes" id="UP000093391">
    <property type="component" value="Chromosome"/>
</dbReference>
<evidence type="ECO:0000313" key="3">
    <source>
        <dbReference type="Proteomes" id="UP000093391"/>
    </source>
</evidence>
<name>A0A1B2M0J8_9GAMM</name>
<feature type="transmembrane region" description="Helical" evidence="1">
    <location>
        <begin position="132"/>
        <end position="150"/>
    </location>
</feature>
<dbReference type="RefSeq" id="WP_067555683.1">
    <property type="nucleotide sequence ID" value="NZ_CP016895.1"/>
</dbReference>
<dbReference type="OrthoDB" id="6538131at2"/>
<keyword evidence="1" id="KW-0472">Membrane</keyword>
<evidence type="ECO:0000256" key="1">
    <source>
        <dbReference type="SAM" id="Phobius"/>
    </source>
</evidence>
<dbReference type="InterPro" id="IPR006726">
    <property type="entry name" value="PHBA_efflux_AaeB/fusaric-R"/>
</dbReference>
<protein>
    <recommendedName>
        <fullName evidence="4">Fusaric acid resistance protein</fullName>
    </recommendedName>
</protein>
<proteinExistence type="predicted"/>
<feature type="transmembrane region" description="Helical" evidence="1">
    <location>
        <begin position="492"/>
        <end position="508"/>
    </location>
</feature>
<evidence type="ECO:0000313" key="2">
    <source>
        <dbReference type="EMBL" id="AOA58710.1"/>
    </source>
</evidence>